<evidence type="ECO:0000256" key="1">
    <source>
        <dbReference type="SAM" id="MobiDB-lite"/>
    </source>
</evidence>
<evidence type="ECO:0000256" key="2">
    <source>
        <dbReference type="SAM" id="SignalP"/>
    </source>
</evidence>
<evidence type="ECO:0000313" key="4">
    <source>
        <dbReference type="Proteomes" id="UP000697710"/>
    </source>
</evidence>
<name>A0A956LVH7_UNCEI</name>
<evidence type="ECO:0008006" key="5">
    <source>
        <dbReference type="Google" id="ProtNLM"/>
    </source>
</evidence>
<keyword evidence="2" id="KW-0732">Signal</keyword>
<gene>
    <name evidence="3" type="ORF">KC729_01570</name>
</gene>
<proteinExistence type="predicted"/>
<reference evidence="3" key="1">
    <citation type="submission" date="2020-04" db="EMBL/GenBank/DDBJ databases">
        <authorList>
            <person name="Zhang T."/>
        </authorList>
    </citation>
    <scope>NUCLEOTIDE SEQUENCE</scope>
    <source>
        <strain evidence="3">HKST-UBA01</strain>
    </source>
</reference>
<feature type="region of interest" description="Disordered" evidence="1">
    <location>
        <begin position="213"/>
        <end position="232"/>
    </location>
</feature>
<evidence type="ECO:0000313" key="3">
    <source>
        <dbReference type="EMBL" id="MCA9726339.1"/>
    </source>
</evidence>
<organism evidence="3 4">
    <name type="scientific">Eiseniibacteriota bacterium</name>
    <dbReference type="NCBI Taxonomy" id="2212470"/>
    <lineage>
        <taxon>Bacteria</taxon>
        <taxon>Candidatus Eiseniibacteriota</taxon>
    </lineage>
</organism>
<feature type="chain" id="PRO_5037154392" description="Lipoprotein" evidence="2">
    <location>
        <begin position="24"/>
        <end position="232"/>
    </location>
</feature>
<comment type="caution">
    <text evidence="3">The sequence shown here is derived from an EMBL/GenBank/DDBJ whole genome shotgun (WGS) entry which is preliminary data.</text>
</comment>
<sequence length="232" mass="25137">MTGKVSPWKLAPMLALFVALPLAGCMSDREALVVPEDDSGGLTQAGDVDESFLARLFAVLTIDTTDPAQWYADGNASPWFQYSTITNAESFNVRVTNEGRSAARNVQLLVAVPGDLPDVGWSVTIGSPAVVLSSLDDFPHERLLEAHYPWLPHQVYRNQGNARFMILTGPKVLPPGKTWEVPVQLFRGSTANFMVHFDATGWRAFSGPRADVTAEPPFQDSGERLAPGGVIG</sequence>
<dbReference type="AlphaFoldDB" id="A0A956LVH7"/>
<feature type="signal peptide" evidence="2">
    <location>
        <begin position="1"/>
        <end position="23"/>
    </location>
</feature>
<dbReference type="EMBL" id="JAGQHR010000020">
    <property type="protein sequence ID" value="MCA9726339.1"/>
    <property type="molecule type" value="Genomic_DNA"/>
</dbReference>
<dbReference type="Proteomes" id="UP000697710">
    <property type="component" value="Unassembled WGS sequence"/>
</dbReference>
<reference evidence="3" key="2">
    <citation type="journal article" date="2021" name="Microbiome">
        <title>Successional dynamics and alternative stable states in a saline activated sludge microbial community over 9 years.</title>
        <authorList>
            <person name="Wang Y."/>
            <person name="Ye J."/>
            <person name="Ju F."/>
            <person name="Liu L."/>
            <person name="Boyd J.A."/>
            <person name="Deng Y."/>
            <person name="Parks D.H."/>
            <person name="Jiang X."/>
            <person name="Yin X."/>
            <person name="Woodcroft B.J."/>
            <person name="Tyson G.W."/>
            <person name="Hugenholtz P."/>
            <person name="Polz M.F."/>
            <person name="Zhang T."/>
        </authorList>
    </citation>
    <scope>NUCLEOTIDE SEQUENCE</scope>
    <source>
        <strain evidence="3">HKST-UBA01</strain>
    </source>
</reference>
<accession>A0A956LVH7</accession>
<protein>
    <recommendedName>
        <fullName evidence="5">Lipoprotein</fullName>
    </recommendedName>
</protein>